<organism evidence="1 2">
    <name type="scientific">Flavimobilis rhizosphaerae</name>
    <dbReference type="NCBI Taxonomy" id="2775421"/>
    <lineage>
        <taxon>Bacteria</taxon>
        <taxon>Bacillati</taxon>
        <taxon>Actinomycetota</taxon>
        <taxon>Actinomycetes</taxon>
        <taxon>Micrococcales</taxon>
        <taxon>Jonesiaceae</taxon>
        <taxon>Flavimobilis</taxon>
    </lineage>
</organism>
<dbReference type="PANTHER" id="PTHR43481:SF4">
    <property type="entry name" value="GLYCEROL-1-PHOSPHATE PHOSPHOHYDROLASE 1-RELATED"/>
    <property type="match status" value="1"/>
</dbReference>
<dbReference type="InterPro" id="IPR023198">
    <property type="entry name" value="PGP-like_dom2"/>
</dbReference>
<dbReference type="InterPro" id="IPR036412">
    <property type="entry name" value="HAD-like_sf"/>
</dbReference>
<dbReference type="PANTHER" id="PTHR43481">
    <property type="entry name" value="FRUCTOSE-1-PHOSPHATE PHOSPHATASE"/>
    <property type="match status" value="1"/>
</dbReference>
<dbReference type="CDD" id="cd07505">
    <property type="entry name" value="HAD_BPGM-like"/>
    <property type="match status" value="1"/>
</dbReference>
<dbReference type="SUPFAM" id="SSF56784">
    <property type="entry name" value="HAD-like"/>
    <property type="match status" value="1"/>
</dbReference>
<proteinExistence type="predicted"/>
<dbReference type="Proteomes" id="UP000642107">
    <property type="component" value="Unassembled WGS sequence"/>
</dbReference>
<protein>
    <submittedName>
        <fullName evidence="1">HAD family phosphatase</fullName>
    </submittedName>
</protein>
<sequence>MDGTIIDTEPYWLASEAALVAEHGGTWSDAQGLELVGMNLLDSAVVLQEHGVALSREEIADDLTRRVAALLAAEVPWRPGAAELLADLRERGVPCALVTMSYREMVEHLLEALPAGTFEVVVTGDEVERGKPDPEPYLRAAELLGVDVARCVAIEDSRPGVASALASGAATIAVRGHVPVVQHPGLSRIRSLETLDVGLLGHVLAGGIVDDLGDDE</sequence>
<keyword evidence="2" id="KW-1185">Reference proteome</keyword>
<dbReference type="InterPro" id="IPR006439">
    <property type="entry name" value="HAD-SF_hydro_IA"/>
</dbReference>
<dbReference type="EMBL" id="JACZDF010000005">
    <property type="protein sequence ID" value="MBD9699840.1"/>
    <property type="molecule type" value="Genomic_DNA"/>
</dbReference>
<dbReference type="Pfam" id="PF13419">
    <property type="entry name" value="HAD_2"/>
    <property type="match status" value="1"/>
</dbReference>
<dbReference type="Gene3D" id="1.10.150.240">
    <property type="entry name" value="Putative phosphatase, domain 2"/>
    <property type="match status" value="1"/>
</dbReference>
<dbReference type="InterPro" id="IPR041492">
    <property type="entry name" value="HAD_2"/>
</dbReference>
<reference evidence="1 2" key="1">
    <citation type="submission" date="2020-09" db="EMBL/GenBank/DDBJ databases">
        <title>Flavimobilis rhizosphaerae sp. nov., isolated from rhizosphere soil of Spartina alterniflora.</title>
        <authorList>
            <person name="Hanqin C."/>
        </authorList>
    </citation>
    <scope>NUCLEOTIDE SEQUENCE [LARGE SCALE GENOMIC DNA]</scope>
    <source>
        <strain evidence="1 2">GY 10621</strain>
    </source>
</reference>
<evidence type="ECO:0000313" key="2">
    <source>
        <dbReference type="Proteomes" id="UP000642107"/>
    </source>
</evidence>
<gene>
    <name evidence="1" type="ORF">IGS67_10100</name>
</gene>
<name>A0ABR9DRT8_9MICO</name>
<evidence type="ECO:0000313" key="1">
    <source>
        <dbReference type="EMBL" id="MBD9699840.1"/>
    </source>
</evidence>
<dbReference type="Gene3D" id="3.40.50.1000">
    <property type="entry name" value="HAD superfamily/HAD-like"/>
    <property type="match status" value="1"/>
</dbReference>
<accession>A0ABR9DRT8</accession>
<comment type="caution">
    <text evidence="1">The sequence shown here is derived from an EMBL/GenBank/DDBJ whole genome shotgun (WGS) entry which is preliminary data.</text>
</comment>
<dbReference type="NCBIfam" id="TIGR01509">
    <property type="entry name" value="HAD-SF-IA-v3"/>
    <property type="match status" value="1"/>
</dbReference>
<dbReference type="InterPro" id="IPR023214">
    <property type="entry name" value="HAD_sf"/>
</dbReference>
<dbReference type="InterPro" id="IPR051806">
    <property type="entry name" value="HAD-like_SPP"/>
</dbReference>